<dbReference type="EMBL" id="CAEZVV010000007">
    <property type="protein sequence ID" value="CAB4635953.1"/>
    <property type="molecule type" value="Genomic_DNA"/>
</dbReference>
<evidence type="ECO:0000313" key="2">
    <source>
        <dbReference type="EMBL" id="CAB4549351.1"/>
    </source>
</evidence>
<organism evidence="4">
    <name type="scientific">freshwater metagenome</name>
    <dbReference type="NCBI Taxonomy" id="449393"/>
    <lineage>
        <taxon>unclassified sequences</taxon>
        <taxon>metagenomes</taxon>
        <taxon>ecological metagenomes</taxon>
    </lineage>
</organism>
<dbReference type="AlphaFoldDB" id="A0A6J6JII3"/>
<feature type="region of interest" description="Disordered" evidence="1">
    <location>
        <begin position="65"/>
        <end position="88"/>
    </location>
</feature>
<dbReference type="EMBL" id="CAEZTG010000001">
    <property type="protein sequence ID" value="CAB4553104.1"/>
    <property type="molecule type" value="Genomic_DNA"/>
</dbReference>
<evidence type="ECO:0000313" key="4">
    <source>
        <dbReference type="EMBL" id="CAB4635953.1"/>
    </source>
</evidence>
<dbReference type="EMBL" id="CAEZSU010000065">
    <property type="protein sequence ID" value="CAB4549351.1"/>
    <property type="molecule type" value="Genomic_DNA"/>
</dbReference>
<evidence type="ECO:0000313" key="3">
    <source>
        <dbReference type="EMBL" id="CAB4553104.1"/>
    </source>
</evidence>
<reference evidence="4" key="1">
    <citation type="submission" date="2020-05" db="EMBL/GenBank/DDBJ databases">
        <authorList>
            <person name="Chiriac C."/>
            <person name="Salcher M."/>
            <person name="Ghai R."/>
            <person name="Kavagutti S V."/>
        </authorList>
    </citation>
    <scope>NUCLEOTIDE SEQUENCE</scope>
</reference>
<gene>
    <name evidence="2" type="ORF">UFOPK1495_00741</name>
    <name evidence="3" type="ORF">UFOPK1603_00028</name>
    <name evidence="4" type="ORF">UFOPK2143_00233</name>
</gene>
<protein>
    <submittedName>
        <fullName evidence="4">Unannotated protein</fullName>
    </submittedName>
</protein>
<sequence length="88" mass="9448">MAIAVLVIVVGLIVGVTIEILLSNRQRARNGVNFEIDTETLKPSPPRPPEARFIDDGEGFRIIGPLDFDDPGAAPRERDDPSGSSAAH</sequence>
<accession>A0A6J6JII3</accession>
<name>A0A6J6JII3_9ZZZZ</name>
<evidence type="ECO:0000256" key="1">
    <source>
        <dbReference type="SAM" id="MobiDB-lite"/>
    </source>
</evidence>
<proteinExistence type="predicted"/>